<name>A0A8J8NDG2_HALGN</name>
<evidence type="ECO:0000313" key="3">
    <source>
        <dbReference type="EMBL" id="TNV72897.1"/>
    </source>
</evidence>
<dbReference type="SUPFAM" id="SSF52540">
    <property type="entry name" value="P-loop containing nucleoside triphosphate hydrolases"/>
    <property type="match status" value="1"/>
</dbReference>
<gene>
    <name evidence="3" type="ORF">FGO68_gene144</name>
</gene>
<dbReference type="OrthoDB" id="193499at2759"/>
<dbReference type="GO" id="GO:0005525">
    <property type="term" value="F:GTP binding"/>
    <property type="evidence" value="ECO:0007669"/>
    <property type="project" value="InterPro"/>
</dbReference>
<dbReference type="InterPro" id="IPR005225">
    <property type="entry name" value="Small_GTP-bd"/>
</dbReference>
<dbReference type="Proteomes" id="UP000785679">
    <property type="component" value="Unassembled WGS sequence"/>
</dbReference>
<keyword evidence="4" id="KW-1185">Reference proteome</keyword>
<dbReference type="PANTHER" id="PTHR47978">
    <property type="match status" value="1"/>
</dbReference>
<feature type="region of interest" description="Disordered" evidence="2">
    <location>
        <begin position="265"/>
        <end position="287"/>
    </location>
</feature>
<dbReference type="SMART" id="SM00175">
    <property type="entry name" value="RAB"/>
    <property type="match status" value="1"/>
</dbReference>
<dbReference type="EMBL" id="RRYP01020547">
    <property type="protein sequence ID" value="TNV72897.1"/>
    <property type="molecule type" value="Genomic_DNA"/>
</dbReference>
<dbReference type="PROSITE" id="PS51421">
    <property type="entry name" value="RAS"/>
    <property type="match status" value="1"/>
</dbReference>
<reference evidence="3" key="1">
    <citation type="submission" date="2019-06" db="EMBL/GenBank/DDBJ databases">
        <authorList>
            <person name="Zheng W."/>
        </authorList>
    </citation>
    <scope>NUCLEOTIDE SEQUENCE</scope>
    <source>
        <strain evidence="3">QDHG01</strain>
    </source>
</reference>
<dbReference type="Gene3D" id="3.40.50.300">
    <property type="entry name" value="P-loop containing nucleotide triphosphate hydrolases"/>
    <property type="match status" value="1"/>
</dbReference>
<dbReference type="Pfam" id="PF00071">
    <property type="entry name" value="Ras"/>
    <property type="match status" value="1"/>
</dbReference>
<dbReference type="PRINTS" id="PR00449">
    <property type="entry name" value="RASTRNSFRMNG"/>
</dbReference>
<dbReference type="AlphaFoldDB" id="A0A8J8NDG2"/>
<evidence type="ECO:0000256" key="2">
    <source>
        <dbReference type="SAM" id="MobiDB-lite"/>
    </source>
</evidence>
<dbReference type="SMART" id="SM00173">
    <property type="entry name" value="RAS"/>
    <property type="match status" value="1"/>
</dbReference>
<keyword evidence="1" id="KW-0547">Nucleotide-binding</keyword>
<dbReference type="InterPro" id="IPR001806">
    <property type="entry name" value="Small_GTPase"/>
</dbReference>
<dbReference type="InterPro" id="IPR027417">
    <property type="entry name" value="P-loop_NTPase"/>
</dbReference>
<sequence>MDYTESMAAGGGAGAAQDNGYGMGEHDYYDKDCPDFNYKLILVGSARVGKTSVTNRFMNDQFNEQEKSTKTVQISRKMVKIEHTQNKWTQLHVWDTLGQEKFKSLAPLFFRKAIGAFLVYDVTNRESFESLDGWFQQLSNNIDSRVIIMLIGNKCDMPNREVPYNVAMEYARARNFGFLEVSAKTGMNVRNAFNCLVREIYRNTNGFIEEQPIQQEPKESKEQPKKKDRIVTGQDLRMSSIGRSGGSTSTHAAALEALKQKGSLVGKEGKKLGTGRGGENGGKKCEC</sequence>
<dbReference type="NCBIfam" id="TIGR00231">
    <property type="entry name" value="small_GTP"/>
    <property type="match status" value="1"/>
</dbReference>
<dbReference type="FunFam" id="3.40.50.300:FF:002456">
    <property type="entry name" value="Small GTP-binding protein, putative"/>
    <property type="match status" value="1"/>
</dbReference>
<comment type="caution">
    <text evidence="3">The sequence shown here is derived from an EMBL/GenBank/DDBJ whole genome shotgun (WGS) entry which is preliminary data.</text>
</comment>
<dbReference type="GO" id="GO:0003924">
    <property type="term" value="F:GTPase activity"/>
    <property type="evidence" value="ECO:0007669"/>
    <property type="project" value="InterPro"/>
</dbReference>
<dbReference type="SMART" id="SM00176">
    <property type="entry name" value="RAN"/>
    <property type="match status" value="1"/>
</dbReference>
<dbReference type="CDD" id="cd00154">
    <property type="entry name" value="Rab"/>
    <property type="match status" value="1"/>
</dbReference>
<dbReference type="PROSITE" id="PS51419">
    <property type="entry name" value="RAB"/>
    <property type="match status" value="1"/>
</dbReference>
<accession>A0A8J8NDG2</accession>
<feature type="compositionally biased region" description="Basic and acidic residues" evidence="2">
    <location>
        <begin position="216"/>
        <end position="225"/>
    </location>
</feature>
<evidence type="ECO:0000313" key="4">
    <source>
        <dbReference type="Proteomes" id="UP000785679"/>
    </source>
</evidence>
<feature type="compositionally biased region" description="Low complexity" evidence="2">
    <location>
        <begin position="239"/>
        <end position="250"/>
    </location>
</feature>
<proteinExistence type="predicted"/>
<protein>
    <submittedName>
        <fullName evidence="3">Uncharacterized protein</fullName>
    </submittedName>
</protein>
<organism evidence="3 4">
    <name type="scientific">Halteria grandinella</name>
    <dbReference type="NCBI Taxonomy" id="5974"/>
    <lineage>
        <taxon>Eukaryota</taxon>
        <taxon>Sar</taxon>
        <taxon>Alveolata</taxon>
        <taxon>Ciliophora</taxon>
        <taxon>Intramacronucleata</taxon>
        <taxon>Spirotrichea</taxon>
        <taxon>Stichotrichia</taxon>
        <taxon>Sporadotrichida</taxon>
        <taxon>Halteriidae</taxon>
        <taxon>Halteria</taxon>
    </lineage>
</organism>
<evidence type="ECO:0000256" key="1">
    <source>
        <dbReference type="ARBA" id="ARBA00022741"/>
    </source>
</evidence>
<feature type="region of interest" description="Disordered" evidence="2">
    <location>
        <begin position="208"/>
        <end position="252"/>
    </location>
</feature>
<dbReference type="SMART" id="SM00174">
    <property type="entry name" value="RHO"/>
    <property type="match status" value="1"/>
</dbReference>